<sequence>MFLNLPLSEPEIHGESLCQMEHENAKFLNAKRELSDENVSSYEKQRKSYEQLHHNVSLSDESHSLVNSW</sequence>
<dbReference type="EMBL" id="PJQY01000183">
    <property type="protein sequence ID" value="PQQ16635.1"/>
    <property type="molecule type" value="Genomic_DNA"/>
</dbReference>
<evidence type="ECO:0000313" key="1">
    <source>
        <dbReference type="EMBL" id="PQQ16635.1"/>
    </source>
</evidence>
<gene>
    <name evidence="1" type="ORF">Pyn_35956</name>
</gene>
<proteinExistence type="predicted"/>
<keyword evidence="2" id="KW-1185">Reference proteome</keyword>
<dbReference type="OrthoDB" id="27832at2759"/>
<dbReference type="Proteomes" id="UP000250321">
    <property type="component" value="Unassembled WGS sequence"/>
</dbReference>
<dbReference type="Gene3D" id="1.25.40.180">
    <property type="match status" value="1"/>
</dbReference>
<accession>A0A314Z985</accession>
<organism evidence="1 2">
    <name type="scientific">Prunus yedoensis var. nudiflora</name>
    <dbReference type="NCBI Taxonomy" id="2094558"/>
    <lineage>
        <taxon>Eukaryota</taxon>
        <taxon>Viridiplantae</taxon>
        <taxon>Streptophyta</taxon>
        <taxon>Embryophyta</taxon>
        <taxon>Tracheophyta</taxon>
        <taxon>Spermatophyta</taxon>
        <taxon>Magnoliopsida</taxon>
        <taxon>eudicotyledons</taxon>
        <taxon>Gunneridae</taxon>
        <taxon>Pentapetalae</taxon>
        <taxon>rosids</taxon>
        <taxon>fabids</taxon>
        <taxon>Rosales</taxon>
        <taxon>Rosaceae</taxon>
        <taxon>Amygdaloideae</taxon>
        <taxon>Amygdaleae</taxon>
        <taxon>Prunus</taxon>
    </lineage>
</organism>
<comment type="caution">
    <text evidence="1">The sequence shown here is derived from an EMBL/GenBank/DDBJ whole genome shotgun (WGS) entry which is preliminary data.</text>
</comment>
<dbReference type="STRING" id="2094558.A0A314Z985"/>
<reference evidence="1 2" key="1">
    <citation type="submission" date="2018-02" db="EMBL/GenBank/DDBJ databases">
        <title>Draft genome of wild Prunus yedoensis var. nudiflora.</title>
        <authorList>
            <person name="Baek S."/>
            <person name="Kim J.-H."/>
            <person name="Choi K."/>
            <person name="Kim G.-B."/>
            <person name="Cho A."/>
            <person name="Jang H."/>
            <person name="Shin C.-H."/>
            <person name="Yu H.-J."/>
            <person name="Mun J.-H."/>
        </authorList>
    </citation>
    <scope>NUCLEOTIDE SEQUENCE [LARGE SCALE GENOMIC DNA]</scope>
    <source>
        <strain evidence="2">cv. Jeju island</strain>
        <tissue evidence="1">Leaf</tissue>
    </source>
</reference>
<protein>
    <submittedName>
        <fullName evidence="1">Uncharacterized protein</fullName>
    </submittedName>
</protein>
<dbReference type="AlphaFoldDB" id="A0A314Z985"/>
<evidence type="ECO:0000313" key="2">
    <source>
        <dbReference type="Proteomes" id="UP000250321"/>
    </source>
</evidence>
<name>A0A314Z985_PRUYE</name>